<evidence type="ECO:0000313" key="2">
    <source>
        <dbReference type="EMBL" id="CEK80335.1"/>
    </source>
</evidence>
<reference evidence="2" key="1">
    <citation type="submission" date="2014-12" db="EMBL/GenBank/DDBJ databases">
        <title>Insight into the proteome of Arion vulgaris.</title>
        <authorList>
            <person name="Aradska J."/>
            <person name="Bulat T."/>
            <person name="Smidak R."/>
            <person name="Sarate P."/>
            <person name="Gangsoo J."/>
            <person name="Sialana F."/>
            <person name="Bilban M."/>
            <person name="Lubec G."/>
        </authorList>
    </citation>
    <scope>NUCLEOTIDE SEQUENCE</scope>
    <source>
        <tissue evidence="2">Skin</tissue>
    </source>
</reference>
<name>A0A0B7AK89_9EUPU</name>
<evidence type="ECO:0000256" key="1">
    <source>
        <dbReference type="SAM" id="Phobius"/>
    </source>
</evidence>
<protein>
    <submittedName>
        <fullName evidence="2">Uncharacterized protein</fullName>
    </submittedName>
</protein>
<dbReference type="AlphaFoldDB" id="A0A0B7AK89"/>
<feature type="non-terminal residue" evidence="2">
    <location>
        <position position="1"/>
    </location>
</feature>
<dbReference type="EMBL" id="HACG01033470">
    <property type="protein sequence ID" value="CEK80335.1"/>
    <property type="molecule type" value="Transcribed_RNA"/>
</dbReference>
<accession>A0A0B7AK89</accession>
<feature type="transmembrane region" description="Helical" evidence="1">
    <location>
        <begin position="21"/>
        <end position="39"/>
    </location>
</feature>
<keyword evidence="1" id="KW-0472">Membrane</keyword>
<proteinExistence type="predicted"/>
<gene>
    <name evidence="2" type="primary">ORF120389</name>
</gene>
<keyword evidence="1" id="KW-0812">Transmembrane</keyword>
<keyword evidence="1" id="KW-1133">Transmembrane helix</keyword>
<organism evidence="2">
    <name type="scientific">Arion vulgaris</name>
    <dbReference type="NCBI Taxonomy" id="1028688"/>
    <lineage>
        <taxon>Eukaryota</taxon>
        <taxon>Metazoa</taxon>
        <taxon>Spiralia</taxon>
        <taxon>Lophotrochozoa</taxon>
        <taxon>Mollusca</taxon>
        <taxon>Gastropoda</taxon>
        <taxon>Heterobranchia</taxon>
        <taxon>Euthyneura</taxon>
        <taxon>Panpulmonata</taxon>
        <taxon>Eupulmonata</taxon>
        <taxon>Stylommatophora</taxon>
        <taxon>Helicina</taxon>
        <taxon>Arionoidea</taxon>
        <taxon>Arionidae</taxon>
        <taxon>Arion</taxon>
    </lineage>
</organism>
<sequence>RGLADDDRRSRISEGVELLKSWLVIIYFRHLSFIIYFPFTSTTTFVRESLFFCDFVDISAQFCEHFVRVVRHEKEEKRGEQDKETRLI</sequence>